<evidence type="ECO:0000313" key="3">
    <source>
        <dbReference type="Proteomes" id="UP000600171"/>
    </source>
</evidence>
<dbReference type="Gene3D" id="3.40.50.150">
    <property type="entry name" value="Vaccinia Virus protein VP39"/>
    <property type="match status" value="1"/>
</dbReference>
<feature type="domain" description="THUMP-like" evidence="1">
    <location>
        <begin position="332"/>
        <end position="410"/>
    </location>
</feature>
<dbReference type="EMBL" id="BMDC01000001">
    <property type="protein sequence ID" value="GGH60289.1"/>
    <property type="molecule type" value="Genomic_DNA"/>
</dbReference>
<sequence>MPIQDFPLELISDFVPYDSGAALDSASRLRAAGHSPEAVSFILNQAKLRTRARAKIGERADSMLLTEAGLEQATRTAVASYHAQRFVAAGIGSVADLGCGLGFDSLAFAAAGLSTVSVEIDPETAAFTDYNLRDFPASQVICSDAQALAPQDLKDDAGAPVAALWLDPARREIEGKKTTSRLFDPEAFAPPFSHVLKLAATGIPLAVKMGPGLPHEVIPENCEAQWVSHGGSVVEVVLWFNALARPGIKRSALLLGPDPLHPQVLCELVSEEPESDPAETAELADFLFEPNGAVVRSHLVADLASLTGTYLLDEHIAYLTSDRPVSHPALAGFRVLATMPIHEKTLKRWVKEEGIGTLTIKKRGVDISPEELRKKLLAGGKKKGKKSATLILTRLGEGRDSRRVAIHAEPLE</sequence>
<organism evidence="2 3">
    <name type="scientific">Rothia aerolata</name>
    <dbReference type="NCBI Taxonomy" id="1812262"/>
    <lineage>
        <taxon>Bacteria</taxon>
        <taxon>Bacillati</taxon>
        <taxon>Actinomycetota</taxon>
        <taxon>Actinomycetes</taxon>
        <taxon>Micrococcales</taxon>
        <taxon>Micrococcaceae</taxon>
        <taxon>Rothia</taxon>
    </lineage>
</organism>
<accession>A0A917MRZ4</accession>
<dbReference type="RefSeq" id="WP_188359040.1">
    <property type="nucleotide sequence ID" value="NZ_BMDC01000001.1"/>
</dbReference>
<protein>
    <recommendedName>
        <fullName evidence="1">THUMP-like domain-containing protein</fullName>
    </recommendedName>
</protein>
<proteinExistence type="predicted"/>
<dbReference type="SUPFAM" id="SSF53335">
    <property type="entry name" value="S-adenosyl-L-methionine-dependent methyltransferases"/>
    <property type="match status" value="1"/>
</dbReference>
<gene>
    <name evidence="2" type="ORF">GCM10007359_08310</name>
</gene>
<dbReference type="Pfam" id="PF18096">
    <property type="entry name" value="Thump_like"/>
    <property type="match status" value="1"/>
</dbReference>
<dbReference type="InterPro" id="IPR029063">
    <property type="entry name" value="SAM-dependent_MTases_sf"/>
</dbReference>
<comment type="caution">
    <text evidence="2">The sequence shown here is derived from an EMBL/GenBank/DDBJ whole genome shotgun (WGS) entry which is preliminary data.</text>
</comment>
<dbReference type="InterPro" id="IPR041497">
    <property type="entry name" value="Thump-like"/>
</dbReference>
<dbReference type="Proteomes" id="UP000600171">
    <property type="component" value="Unassembled WGS sequence"/>
</dbReference>
<keyword evidence="3" id="KW-1185">Reference proteome</keyword>
<name>A0A917MRZ4_9MICC</name>
<evidence type="ECO:0000259" key="1">
    <source>
        <dbReference type="Pfam" id="PF18096"/>
    </source>
</evidence>
<evidence type="ECO:0000313" key="2">
    <source>
        <dbReference type="EMBL" id="GGH60289.1"/>
    </source>
</evidence>
<reference evidence="2 3" key="1">
    <citation type="journal article" date="2014" name="Int. J. Syst. Evol. Microbiol.">
        <title>Complete genome sequence of Corynebacterium casei LMG S-19264T (=DSM 44701T), isolated from a smear-ripened cheese.</title>
        <authorList>
            <consortium name="US DOE Joint Genome Institute (JGI-PGF)"/>
            <person name="Walter F."/>
            <person name="Albersmeier A."/>
            <person name="Kalinowski J."/>
            <person name="Ruckert C."/>
        </authorList>
    </citation>
    <scope>NUCLEOTIDE SEQUENCE [LARGE SCALE GENOMIC DNA]</scope>
    <source>
        <strain evidence="2 3">CCM 8669</strain>
    </source>
</reference>
<dbReference type="AlphaFoldDB" id="A0A917MRZ4"/>